<feature type="region of interest" description="Disordered" evidence="1">
    <location>
        <begin position="39"/>
        <end position="110"/>
    </location>
</feature>
<gene>
    <name evidence="3" type="ORF">K3162_10965</name>
</gene>
<accession>A0ABX8ZY84</accession>
<evidence type="ECO:0000256" key="1">
    <source>
        <dbReference type="SAM" id="MobiDB-lite"/>
    </source>
</evidence>
<evidence type="ECO:0000313" key="4">
    <source>
        <dbReference type="Proteomes" id="UP000824300"/>
    </source>
</evidence>
<reference evidence="3 4" key="1">
    <citation type="submission" date="2021-08" db="EMBL/GenBank/DDBJ databases">
        <title>Comparative Genomics Analysis of the Genus Qipengyuania Reveals Extensive Genetic Diversity and Metabolic Versatility, Including the Description of Fifteen Novel Species.</title>
        <authorList>
            <person name="Liu Y."/>
        </authorList>
    </citation>
    <scope>NUCLEOTIDE SEQUENCE [LARGE SCALE GENOMIC DNA]</scope>
    <source>
        <strain evidence="3 4">1NDW3</strain>
    </source>
</reference>
<dbReference type="EMBL" id="CP081296">
    <property type="protein sequence ID" value="QZD92058.1"/>
    <property type="molecule type" value="Genomic_DNA"/>
</dbReference>
<feature type="compositionally biased region" description="Pro residues" evidence="1">
    <location>
        <begin position="88"/>
        <end position="102"/>
    </location>
</feature>
<evidence type="ECO:0000313" key="3">
    <source>
        <dbReference type="EMBL" id="QZD92058.1"/>
    </source>
</evidence>
<proteinExistence type="predicted"/>
<dbReference type="PROSITE" id="PS51257">
    <property type="entry name" value="PROKAR_LIPOPROTEIN"/>
    <property type="match status" value="1"/>
</dbReference>
<evidence type="ECO:0000256" key="2">
    <source>
        <dbReference type="SAM" id="SignalP"/>
    </source>
</evidence>
<dbReference type="Proteomes" id="UP000824300">
    <property type="component" value="Chromosome"/>
</dbReference>
<keyword evidence="2" id="KW-0732">Signal</keyword>
<keyword evidence="4" id="KW-1185">Reference proteome</keyword>
<name>A0ABX8ZY84_9SPHN</name>
<protein>
    <recommendedName>
        <fullName evidence="5">Lipoprotein</fullName>
    </recommendedName>
</protein>
<feature type="signal peptide" evidence="2">
    <location>
        <begin position="1"/>
        <end position="21"/>
    </location>
</feature>
<dbReference type="RefSeq" id="WP_221427761.1">
    <property type="nucleotide sequence ID" value="NZ_CP081296.1"/>
</dbReference>
<feature type="chain" id="PRO_5046013165" description="Lipoprotein" evidence="2">
    <location>
        <begin position="22"/>
        <end position="110"/>
    </location>
</feature>
<evidence type="ECO:0008006" key="5">
    <source>
        <dbReference type="Google" id="ProtNLM"/>
    </source>
</evidence>
<organism evidence="3 4">
    <name type="scientific">Qipengyuania xiapuensis</name>
    <dbReference type="NCBI Taxonomy" id="2867236"/>
    <lineage>
        <taxon>Bacteria</taxon>
        <taxon>Pseudomonadati</taxon>
        <taxon>Pseudomonadota</taxon>
        <taxon>Alphaproteobacteria</taxon>
        <taxon>Sphingomonadales</taxon>
        <taxon>Erythrobacteraceae</taxon>
        <taxon>Qipengyuania</taxon>
    </lineage>
</organism>
<sequence>MKRFGLGLLAGLALASCGESAEVVEEDNEDATARGEVLGGTISDEMLPLDTLTSQAPSRATPATADGETASSEPDTGVDGGEQAPAPAAAPAPGTAPEPPAPAAEDELAE</sequence>